<dbReference type="Gene3D" id="4.10.280.10">
    <property type="entry name" value="Helix-loop-helix DNA-binding domain"/>
    <property type="match status" value="1"/>
</dbReference>
<dbReference type="InterPro" id="IPR011598">
    <property type="entry name" value="bHLH_dom"/>
</dbReference>
<protein>
    <submittedName>
        <fullName evidence="4">Oligodendrocyte transcription factor 2-like</fullName>
    </submittedName>
</protein>
<dbReference type="GO" id="GO:0000981">
    <property type="term" value="F:DNA-binding transcription factor activity, RNA polymerase II-specific"/>
    <property type="evidence" value="ECO:0007669"/>
    <property type="project" value="TreeGrafter"/>
</dbReference>
<dbReference type="AlphaFoldDB" id="A0A1S3IQC9"/>
<sequence length="243" mass="27168">MTTLENRDSDQADHGIDSRALPVVDSAYEDDACEDLETDNCDISDDGQNDCITDNFTAKRSSVPGKIRLNRRQEKRSKDINSDERDVLRLRINMRERQRMHDINSALDGLRQVMPYGHGPSVKKLSKMATLLLAKNYIITLTRSLEEMKKLVCEMQQRSHSFQKMSPRSPPSIVLMPSAVDSGSQPVSRELFQPRATFPPALAMNFTVGRLPAVHIPPCPCACQHCTTATETAGDLSPGKQRN</sequence>
<reference evidence="4" key="1">
    <citation type="submission" date="2025-08" db="UniProtKB">
        <authorList>
            <consortium name="RefSeq"/>
        </authorList>
    </citation>
    <scope>IDENTIFICATION</scope>
    <source>
        <tissue evidence="4">Gonads</tissue>
    </source>
</reference>
<feature type="compositionally biased region" description="Basic and acidic residues" evidence="1">
    <location>
        <begin position="1"/>
        <end position="17"/>
    </location>
</feature>
<dbReference type="SUPFAM" id="SSF47459">
    <property type="entry name" value="HLH, helix-loop-helix DNA-binding domain"/>
    <property type="match status" value="1"/>
</dbReference>
<feature type="domain" description="BHLH" evidence="2">
    <location>
        <begin position="87"/>
        <end position="141"/>
    </location>
</feature>
<dbReference type="PROSITE" id="PS50888">
    <property type="entry name" value="BHLH"/>
    <property type="match status" value="1"/>
</dbReference>
<dbReference type="InParanoid" id="A0A1S3IQC9"/>
<evidence type="ECO:0000313" key="3">
    <source>
        <dbReference type="Proteomes" id="UP000085678"/>
    </source>
</evidence>
<dbReference type="GO" id="GO:0007423">
    <property type="term" value="P:sensory organ development"/>
    <property type="evidence" value="ECO:0007669"/>
    <property type="project" value="TreeGrafter"/>
</dbReference>
<dbReference type="RefSeq" id="XP_013399744.1">
    <property type="nucleotide sequence ID" value="XM_013544290.1"/>
</dbReference>
<gene>
    <name evidence="4" type="primary">LOC106165930</name>
</gene>
<dbReference type="OrthoDB" id="10011855at2759"/>
<evidence type="ECO:0000313" key="4">
    <source>
        <dbReference type="RefSeq" id="XP_013399744.1"/>
    </source>
</evidence>
<dbReference type="GeneID" id="106165930"/>
<feature type="region of interest" description="Disordered" evidence="1">
    <location>
        <begin position="1"/>
        <end position="23"/>
    </location>
</feature>
<dbReference type="GO" id="GO:0045944">
    <property type="term" value="P:positive regulation of transcription by RNA polymerase II"/>
    <property type="evidence" value="ECO:0007669"/>
    <property type="project" value="TreeGrafter"/>
</dbReference>
<dbReference type="PANTHER" id="PTHR19290:SF164">
    <property type="entry name" value="BHLH DOMAIN-CONTAINING PROTEIN"/>
    <property type="match status" value="1"/>
</dbReference>
<dbReference type="GO" id="GO:0005634">
    <property type="term" value="C:nucleus"/>
    <property type="evidence" value="ECO:0007669"/>
    <property type="project" value="TreeGrafter"/>
</dbReference>
<evidence type="ECO:0000256" key="1">
    <source>
        <dbReference type="SAM" id="MobiDB-lite"/>
    </source>
</evidence>
<dbReference type="InterPro" id="IPR050359">
    <property type="entry name" value="bHLH_transcription_factors"/>
</dbReference>
<dbReference type="GO" id="GO:0070888">
    <property type="term" value="F:E-box binding"/>
    <property type="evidence" value="ECO:0007669"/>
    <property type="project" value="TreeGrafter"/>
</dbReference>
<accession>A0A1S3IQC9</accession>
<dbReference type="STRING" id="7574.A0A1S3IQC9"/>
<dbReference type="OMA" id="YEDDACE"/>
<organism evidence="3 4">
    <name type="scientific">Lingula anatina</name>
    <name type="common">Brachiopod</name>
    <name type="synonym">Lingula unguis</name>
    <dbReference type="NCBI Taxonomy" id="7574"/>
    <lineage>
        <taxon>Eukaryota</taxon>
        <taxon>Metazoa</taxon>
        <taxon>Spiralia</taxon>
        <taxon>Lophotrochozoa</taxon>
        <taxon>Brachiopoda</taxon>
        <taxon>Linguliformea</taxon>
        <taxon>Lingulata</taxon>
        <taxon>Lingulida</taxon>
        <taxon>Linguloidea</taxon>
        <taxon>Lingulidae</taxon>
        <taxon>Lingula</taxon>
    </lineage>
</organism>
<dbReference type="Proteomes" id="UP000085678">
    <property type="component" value="Unplaced"/>
</dbReference>
<name>A0A1S3IQC9_LINAN</name>
<dbReference type="InterPro" id="IPR036638">
    <property type="entry name" value="HLH_DNA-bd_sf"/>
</dbReference>
<dbReference type="Pfam" id="PF00010">
    <property type="entry name" value="HLH"/>
    <property type="match status" value="1"/>
</dbReference>
<dbReference type="PANTHER" id="PTHR19290">
    <property type="entry name" value="BASIC HELIX-LOOP-HELIX PROTEIN NEUROGENIN-RELATED"/>
    <property type="match status" value="1"/>
</dbReference>
<dbReference type="KEGG" id="lak:106165930"/>
<proteinExistence type="predicted"/>
<evidence type="ECO:0000259" key="2">
    <source>
        <dbReference type="PROSITE" id="PS50888"/>
    </source>
</evidence>
<dbReference type="GO" id="GO:0061564">
    <property type="term" value="P:axon development"/>
    <property type="evidence" value="ECO:0007669"/>
    <property type="project" value="TreeGrafter"/>
</dbReference>
<dbReference type="SMART" id="SM00353">
    <property type="entry name" value="HLH"/>
    <property type="match status" value="1"/>
</dbReference>
<dbReference type="GO" id="GO:0046983">
    <property type="term" value="F:protein dimerization activity"/>
    <property type="evidence" value="ECO:0007669"/>
    <property type="project" value="InterPro"/>
</dbReference>
<keyword evidence="3" id="KW-1185">Reference proteome</keyword>